<dbReference type="GO" id="GO:0046872">
    <property type="term" value="F:metal ion binding"/>
    <property type="evidence" value="ECO:0007669"/>
    <property type="project" value="UniProtKB-KW"/>
</dbReference>
<sequence length="578" mass="63716">MPLSPDVQQRINTWLTPAYDADTQAEIKQLIDTQQDDALNDAFYRSLEFGTGGLRGIMGAGSNRMNRYTLGMATQGLCNYLKQSFPDQEIKVAIAHDSRNNSRLFAETVAGIFSGNGITAYLFDDLRPTPVLSFAIRHLGCQSGCVITASHNPKEYNGYKVYWNDGSQVVAPHDKNIITEVNKITDPSEVKFTADPSRIHLIGQEVDNAYLAELKKLSIDPAAIQRQHDLGIVYTPIHGSGIKMVPPALAEFGFTNVSVVQAQAVPDGNFPTVQSPNPEEKSAMQLALDQAKAQNADIVLATDPDADRVGVGVKNSKGEWVLLNGNQTAALLTHYILSARQRAGKAQPNDFIVYTIVTSEILGDIARHYGVKSYRTLTGFKYIAGLIRDLRGQETYICGGEESYGFLIGDFVRDKDAVSACALVAEMAAVAKDQGRTLYEEMERMYAEYGLYVEDLISLTKKGQRGAEEIQEMMVELRKNPPTTLAGSPVVEIRDFQTGKIQHLRTNQEESTGVESSNVLQFLTEAGDKISARPSGTEPKIKFYFSVKEPLGSIADYEVTHQKAEAKIQRIIEEMQLK</sequence>
<dbReference type="GO" id="GO:0005975">
    <property type="term" value="P:carbohydrate metabolic process"/>
    <property type="evidence" value="ECO:0007669"/>
    <property type="project" value="InterPro"/>
</dbReference>
<dbReference type="InterPro" id="IPR005846">
    <property type="entry name" value="A-D-PHexomutase_a/b/a-III"/>
</dbReference>
<protein>
    <submittedName>
        <fullName evidence="9">Phospho-sugar mutase</fullName>
    </submittedName>
</protein>
<name>A0A7K1TFB3_9BACT</name>
<comment type="caution">
    <text evidence="9">The sequence shown here is derived from an EMBL/GenBank/DDBJ whole genome shotgun (WGS) entry which is preliminary data.</text>
</comment>
<dbReference type="Pfam" id="PF02879">
    <property type="entry name" value="PGM_PMM_II"/>
    <property type="match status" value="1"/>
</dbReference>
<evidence type="ECO:0000259" key="6">
    <source>
        <dbReference type="Pfam" id="PF02878"/>
    </source>
</evidence>
<dbReference type="GO" id="GO:0006166">
    <property type="term" value="P:purine ribonucleoside salvage"/>
    <property type="evidence" value="ECO:0007669"/>
    <property type="project" value="TreeGrafter"/>
</dbReference>
<gene>
    <name evidence="9" type="ORF">GO988_12195</name>
</gene>
<evidence type="ECO:0000313" key="10">
    <source>
        <dbReference type="Proteomes" id="UP000441336"/>
    </source>
</evidence>
<keyword evidence="4" id="KW-0460">Magnesium</keyword>
<comment type="similarity">
    <text evidence="1">Belongs to the phosphohexose mutase family.</text>
</comment>
<dbReference type="CDD" id="cd05799">
    <property type="entry name" value="PGM2"/>
    <property type="match status" value="1"/>
</dbReference>
<evidence type="ECO:0000256" key="5">
    <source>
        <dbReference type="ARBA" id="ARBA00023235"/>
    </source>
</evidence>
<organism evidence="9 10">
    <name type="scientific">Hymenobacter ginkgonis</name>
    <dbReference type="NCBI Taxonomy" id="2682976"/>
    <lineage>
        <taxon>Bacteria</taxon>
        <taxon>Pseudomonadati</taxon>
        <taxon>Bacteroidota</taxon>
        <taxon>Cytophagia</taxon>
        <taxon>Cytophagales</taxon>
        <taxon>Hymenobacteraceae</taxon>
        <taxon>Hymenobacter</taxon>
    </lineage>
</organism>
<keyword evidence="2" id="KW-0597">Phosphoprotein</keyword>
<dbReference type="Gene3D" id="3.30.310.50">
    <property type="entry name" value="Alpha-D-phosphohexomutase, C-terminal domain"/>
    <property type="match status" value="1"/>
</dbReference>
<dbReference type="PANTHER" id="PTHR45745">
    <property type="entry name" value="PHOSPHOMANNOMUTASE 45A"/>
    <property type="match status" value="1"/>
</dbReference>
<feature type="domain" description="Alpha-D-phosphohexomutase alpha/beta/alpha" evidence="8">
    <location>
        <begin position="324"/>
        <end position="448"/>
    </location>
</feature>
<dbReference type="InterPro" id="IPR005845">
    <property type="entry name" value="A-D-PHexomutase_a/b/a-II"/>
</dbReference>
<dbReference type="Gene3D" id="3.40.120.10">
    <property type="entry name" value="Alpha-D-Glucose-1,6-Bisphosphate, subunit A, domain 3"/>
    <property type="match status" value="3"/>
</dbReference>
<evidence type="ECO:0000256" key="1">
    <source>
        <dbReference type="ARBA" id="ARBA00010231"/>
    </source>
</evidence>
<dbReference type="InterPro" id="IPR036900">
    <property type="entry name" value="A-D-PHexomutase_C_sf"/>
</dbReference>
<evidence type="ECO:0000256" key="2">
    <source>
        <dbReference type="ARBA" id="ARBA00022553"/>
    </source>
</evidence>
<dbReference type="SUPFAM" id="SSF55957">
    <property type="entry name" value="Phosphoglucomutase, C-terminal domain"/>
    <property type="match status" value="1"/>
</dbReference>
<evidence type="ECO:0000259" key="8">
    <source>
        <dbReference type="Pfam" id="PF02880"/>
    </source>
</evidence>
<keyword evidence="10" id="KW-1185">Reference proteome</keyword>
<evidence type="ECO:0000256" key="4">
    <source>
        <dbReference type="ARBA" id="ARBA00022842"/>
    </source>
</evidence>
<dbReference type="AlphaFoldDB" id="A0A7K1TFB3"/>
<dbReference type="Pfam" id="PF02880">
    <property type="entry name" value="PGM_PMM_III"/>
    <property type="match status" value="1"/>
</dbReference>
<dbReference type="InterPro" id="IPR005841">
    <property type="entry name" value="Alpha-D-phosphohexomutase_SF"/>
</dbReference>
<proteinExistence type="inferred from homology"/>
<feature type="domain" description="Alpha-D-phosphohexomutase alpha/beta/alpha" evidence="6">
    <location>
        <begin position="48"/>
        <end position="185"/>
    </location>
</feature>
<feature type="domain" description="Alpha-D-phosphohexomutase alpha/beta/alpha" evidence="7">
    <location>
        <begin position="209"/>
        <end position="312"/>
    </location>
</feature>
<keyword evidence="5" id="KW-0413">Isomerase</keyword>
<dbReference type="GO" id="GO:0008973">
    <property type="term" value="F:phosphopentomutase activity"/>
    <property type="evidence" value="ECO:0007669"/>
    <property type="project" value="TreeGrafter"/>
</dbReference>
<evidence type="ECO:0000256" key="3">
    <source>
        <dbReference type="ARBA" id="ARBA00022723"/>
    </source>
</evidence>
<dbReference type="PRINTS" id="PR00509">
    <property type="entry name" value="PGMPMM"/>
</dbReference>
<dbReference type="InterPro" id="IPR005844">
    <property type="entry name" value="A-D-PHexomutase_a/b/a-I"/>
</dbReference>
<dbReference type="Pfam" id="PF02878">
    <property type="entry name" value="PGM_PMM_I"/>
    <property type="match status" value="1"/>
</dbReference>
<dbReference type="InterPro" id="IPR016055">
    <property type="entry name" value="A-D-PHexomutase_a/b/a-I/II/III"/>
</dbReference>
<reference evidence="9 10" key="1">
    <citation type="submission" date="2019-12" db="EMBL/GenBank/DDBJ databases">
        <title>Hymenobacter sp. HMF4947 Genome sequencing and assembly.</title>
        <authorList>
            <person name="Kang H."/>
            <person name="Cha I."/>
            <person name="Kim H."/>
            <person name="Joh K."/>
        </authorList>
    </citation>
    <scope>NUCLEOTIDE SEQUENCE [LARGE SCALE GENOMIC DNA]</scope>
    <source>
        <strain evidence="9 10">HMF4947</strain>
    </source>
</reference>
<dbReference type="PANTHER" id="PTHR45745:SF1">
    <property type="entry name" value="PHOSPHOGLUCOMUTASE 2B-RELATED"/>
    <property type="match status" value="1"/>
</dbReference>
<dbReference type="SUPFAM" id="SSF53738">
    <property type="entry name" value="Phosphoglucomutase, first 3 domains"/>
    <property type="match status" value="3"/>
</dbReference>
<dbReference type="RefSeq" id="WP_157565793.1">
    <property type="nucleotide sequence ID" value="NZ_WQKZ01000003.1"/>
</dbReference>
<keyword evidence="3" id="KW-0479">Metal-binding</keyword>
<dbReference type="Proteomes" id="UP000441336">
    <property type="component" value="Unassembled WGS sequence"/>
</dbReference>
<evidence type="ECO:0000313" key="9">
    <source>
        <dbReference type="EMBL" id="MVN77088.1"/>
    </source>
</evidence>
<accession>A0A7K1TFB3</accession>
<evidence type="ECO:0000259" key="7">
    <source>
        <dbReference type="Pfam" id="PF02879"/>
    </source>
</evidence>
<dbReference type="EMBL" id="WQKZ01000003">
    <property type="protein sequence ID" value="MVN77088.1"/>
    <property type="molecule type" value="Genomic_DNA"/>
</dbReference>